<dbReference type="EMBL" id="KZ994426">
    <property type="protein sequence ID" value="RKO92958.1"/>
    <property type="molecule type" value="Genomic_DNA"/>
</dbReference>
<feature type="region of interest" description="Disordered" evidence="1">
    <location>
        <begin position="256"/>
        <end position="305"/>
    </location>
</feature>
<dbReference type="Proteomes" id="UP000269721">
    <property type="component" value="Unassembled WGS sequence"/>
</dbReference>
<accession>A0A4P9WMQ1</accession>
<organism evidence="2 3">
    <name type="scientific">Blyttiomyces helicus</name>
    <dbReference type="NCBI Taxonomy" id="388810"/>
    <lineage>
        <taxon>Eukaryota</taxon>
        <taxon>Fungi</taxon>
        <taxon>Fungi incertae sedis</taxon>
        <taxon>Chytridiomycota</taxon>
        <taxon>Chytridiomycota incertae sedis</taxon>
        <taxon>Chytridiomycetes</taxon>
        <taxon>Chytridiomycetes incertae sedis</taxon>
        <taxon>Blyttiomyces</taxon>
    </lineage>
</organism>
<protein>
    <submittedName>
        <fullName evidence="2">Uncharacterized protein</fullName>
    </submittedName>
</protein>
<feature type="compositionally biased region" description="Pro residues" evidence="1">
    <location>
        <begin position="260"/>
        <end position="269"/>
    </location>
</feature>
<evidence type="ECO:0000256" key="1">
    <source>
        <dbReference type="SAM" id="MobiDB-lite"/>
    </source>
</evidence>
<evidence type="ECO:0000313" key="2">
    <source>
        <dbReference type="EMBL" id="RKO92958.1"/>
    </source>
</evidence>
<proteinExistence type="predicted"/>
<gene>
    <name evidence="2" type="ORF">BDK51DRAFT_38183</name>
</gene>
<name>A0A4P9WMQ1_9FUNG</name>
<sequence>MQSIAAMSIGSTSIGKVKSNSSITTKHMTNLVGYSTDINKVSTDRKAMPITVKDSNVATRRISPGSQPTVSTWGLMGRTGRLSPGTLQSSEQHRSVAHQHPHCTLHQPVRHYREHKPTYERQHRFKRNLDQQRNQCPHRLIVNRNVNTISSTINETVSPSTTGRSTFQLRSSTGPSQPPTRSASRYNYPYPFITTVISIKDVTIACLINTNLLDNRNPNGAASIIINRIISSNVITSYSSVNIAYMINDRTPITISVPRSTPPAGPPRSPTSVTGPHAEHGSHLNQSQPHGTPFDDAEHDLKEPA</sequence>
<evidence type="ECO:0000313" key="3">
    <source>
        <dbReference type="Proteomes" id="UP000269721"/>
    </source>
</evidence>
<dbReference type="AlphaFoldDB" id="A0A4P9WMQ1"/>
<reference evidence="3" key="1">
    <citation type="journal article" date="2018" name="Nat. Microbiol.">
        <title>Leveraging single-cell genomics to expand the fungal tree of life.</title>
        <authorList>
            <person name="Ahrendt S.R."/>
            <person name="Quandt C.A."/>
            <person name="Ciobanu D."/>
            <person name="Clum A."/>
            <person name="Salamov A."/>
            <person name="Andreopoulos B."/>
            <person name="Cheng J.F."/>
            <person name="Woyke T."/>
            <person name="Pelin A."/>
            <person name="Henrissat B."/>
            <person name="Reynolds N.K."/>
            <person name="Benny G.L."/>
            <person name="Smith M.E."/>
            <person name="James T.Y."/>
            <person name="Grigoriev I.V."/>
        </authorList>
    </citation>
    <scope>NUCLEOTIDE SEQUENCE [LARGE SCALE GENOMIC DNA]</scope>
</reference>
<feature type="region of interest" description="Disordered" evidence="1">
    <location>
        <begin position="156"/>
        <end position="185"/>
    </location>
</feature>
<keyword evidence="3" id="KW-1185">Reference proteome</keyword>